<keyword evidence="3" id="KW-0489">Methyltransferase</keyword>
<dbReference type="Proteomes" id="UP000198802">
    <property type="component" value="Unassembled WGS sequence"/>
</dbReference>
<evidence type="ECO:0000313" key="4">
    <source>
        <dbReference type="Proteomes" id="UP000198802"/>
    </source>
</evidence>
<evidence type="ECO:0000256" key="1">
    <source>
        <dbReference type="SAM" id="MobiDB-lite"/>
    </source>
</evidence>
<dbReference type="SUPFAM" id="SSF53335">
    <property type="entry name" value="S-adenosyl-L-methionine-dependent methyltransferases"/>
    <property type="match status" value="1"/>
</dbReference>
<dbReference type="GO" id="GO:0008757">
    <property type="term" value="F:S-adenosylmethionine-dependent methyltransferase activity"/>
    <property type="evidence" value="ECO:0007669"/>
    <property type="project" value="InterPro"/>
</dbReference>
<keyword evidence="3" id="KW-0830">Ubiquinone</keyword>
<reference evidence="4" key="1">
    <citation type="submission" date="2015-11" db="EMBL/GenBank/DDBJ databases">
        <authorList>
            <person name="Varghese N."/>
        </authorList>
    </citation>
    <scope>NUCLEOTIDE SEQUENCE [LARGE SCALE GENOMIC DNA]</scope>
    <source>
        <strain evidence="4">DSM 45899</strain>
    </source>
</reference>
<keyword evidence="4" id="KW-1185">Reference proteome</keyword>
<accession>A0A0S4QE38</accession>
<evidence type="ECO:0000313" key="3">
    <source>
        <dbReference type="EMBL" id="CUU53797.1"/>
    </source>
</evidence>
<dbReference type="RefSeq" id="WP_091270727.1">
    <property type="nucleotide sequence ID" value="NZ_FAOZ01000001.1"/>
</dbReference>
<dbReference type="PANTHER" id="PTHR43861">
    <property type="entry name" value="TRANS-ACONITATE 2-METHYLTRANSFERASE-RELATED"/>
    <property type="match status" value="1"/>
</dbReference>
<feature type="region of interest" description="Disordered" evidence="1">
    <location>
        <begin position="1"/>
        <end position="45"/>
    </location>
</feature>
<feature type="region of interest" description="Disordered" evidence="1">
    <location>
        <begin position="320"/>
        <end position="346"/>
    </location>
</feature>
<dbReference type="EMBL" id="FAOZ01000001">
    <property type="protein sequence ID" value="CUU53797.1"/>
    <property type="molecule type" value="Genomic_DNA"/>
</dbReference>
<dbReference type="Pfam" id="PF08241">
    <property type="entry name" value="Methyltransf_11"/>
    <property type="match status" value="1"/>
</dbReference>
<protein>
    <submittedName>
        <fullName evidence="3">Ubiquinone/menaquinone biosynthesis C-methylase UbiE</fullName>
    </submittedName>
</protein>
<dbReference type="InterPro" id="IPR013216">
    <property type="entry name" value="Methyltransf_11"/>
</dbReference>
<name>A0A0S4QE38_9ACTN</name>
<keyword evidence="3" id="KW-0808">Transferase</keyword>
<dbReference type="GO" id="GO:0032259">
    <property type="term" value="P:methylation"/>
    <property type="evidence" value="ECO:0007669"/>
    <property type="project" value="UniProtKB-KW"/>
</dbReference>
<proteinExistence type="predicted"/>
<evidence type="ECO:0000259" key="2">
    <source>
        <dbReference type="Pfam" id="PF08241"/>
    </source>
</evidence>
<dbReference type="Gene3D" id="3.40.50.150">
    <property type="entry name" value="Vaccinia Virus protein VP39"/>
    <property type="match status" value="1"/>
</dbReference>
<feature type="domain" description="Methyltransferase type 11" evidence="2">
    <location>
        <begin position="118"/>
        <end position="209"/>
    </location>
</feature>
<sequence length="346" mass="37513">MPAQRTPVRSGAADPGEINRGPGRAVPGAGNGNGNGGIRRRGVRRPGAASAVRGFRVVWLPGAHGGRLAYFSAQADAAYWDGVWQDIGLSYRRSRRGHLPHQLRSTFLSWAAPGGRVLEAGCGLAHFTVAARARGFAAEGVDWAPETLARIRTLLPDVPLRSGDVRQLDCPDGSYDAVYSPGVCEHFAEGPERILAETYRVLKPGGVAIVSTPCLNEYLQRRRHLYENGPDVAPTAAPDEWEDFYQYAFAPEEMSAILRGLGFEVVDVRLHGTLLTLATWSMPWLAQLPGSISRPLGLTVDKLPVLRRWGASCIWVARRPEDEQHGGDQRGERGGGERGGGREAGR</sequence>
<dbReference type="AlphaFoldDB" id="A0A0S4QE38"/>
<gene>
    <name evidence="3" type="ORF">Ga0074812_101295</name>
</gene>
<dbReference type="InterPro" id="IPR029063">
    <property type="entry name" value="SAM-dependent_MTases_sf"/>
</dbReference>
<organism evidence="3 4">
    <name type="scientific">Parafrankia irregularis</name>
    <dbReference type="NCBI Taxonomy" id="795642"/>
    <lineage>
        <taxon>Bacteria</taxon>
        <taxon>Bacillati</taxon>
        <taxon>Actinomycetota</taxon>
        <taxon>Actinomycetes</taxon>
        <taxon>Frankiales</taxon>
        <taxon>Frankiaceae</taxon>
        <taxon>Parafrankia</taxon>
    </lineage>
</organism>
<dbReference type="CDD" id="cd02440">
    <property type="entry name" value="AdoMet_MTases"/>
    <property type="match status" value="1"/>
</dbReference>